<gene>
    <name evidence="1" type="ORF">GTP56_27530</name>
</gene>
<comment type="caution">
    <text evidence="1">The sequence shown here is derived from an EMBL/GenBank/DDBJ whole genome shotgun (WGS) entry which is preliminary data.</text>
</comment>
<evidence type="ECO:0000313" key="2">
    <source>
        <dbReference type="Proteomes" id="UP000469734"/>
    </source>
</evidence>
<reference evidence="1 2" key="1">
    <citation type="submission" date="2019-12" db="EMBL/GenBank/DDBJ databases">
        <title>Novel species isolated from a subtropical stream in China.</title>
        <authorList>
            <person name="Lu H."/>
        </authorList>
    </citation>
    <scope>NUCLEOTIDE SEQUENCE [LARGE SCALE GENOMIC DNA]</scope>
    <source>
        <strain evidence="1 2">FT134W</strain>
    </source>
</reference>
<accession>A0A7X4KIR8</accession>
<dbReference type="Proteomes" id="UP000469734">
    <property type="component" value="Unassembled WGS sequence"/>
</dbReference>
<evidence type="ECO:0000313" key="1">
    <source>
        <dbReference type="EMBL" id="MYM75921.1"/>
    </source>
</evidence>
<name>A0A7X4KIR8_9BURK</name>
<dbReference type="EMBL" id="WWCR01000054">
    <property type="protein sequence ID" value="MYM75921.1"/>
    <property type="molecule type" value="Genomic_DNA"/>
</dbReference>
<dbReference type="RefSeq" id="WP_161052456.1">
    <property type="nucleotide sequence ID" value="NZ_WWCR01000054.1"/>
</dbReference>
<sequence length="132" mass="14482">MPVHKSRSERSPVAFRLKPHERVDALTGVVVTEKAGVIRINRPVQDGYLPNSAAPQLSLKAGDVVYMLSPLGEGAYLYWYRGKVYRSGLDLAAMPGVDGKAASMIWWKLVRNHAGKVGWTASNKFPNVDDCG</sequence>
<protein>
    <submittedName>
        <fullName evidence="1">Uncharacterized protein</fullName>
    </submittedName>
</protein>
<dbReference type="AlphaFoldDB" id="A0A7X4KIR8"/>
<proteinExistence type="predicted"/>
<organism evidence="1 2">
    <name type="scientific">Duganella margarita</name>
    <dbReference type="NCBI Taxonomy" id="2692170"/>
    <lineage>
        <taxon>Bacteria</taxon>
        <taxon>Pseudomonadati</taxon>
        <taxon>Pseudomonadota</taxon>
        <taxon>Betaproteobacteria</taxon>
        <taxon>Burkholderiales</taxon>
        <taxon>Oxalobacteraceae</taxon>
        <taxon>Telluria group</taxon>
        <taxon>Duganella</taxon>
    </lineage>
</organism>